<accession>A0ABY2IVD6</accession>
<dbReference type="EMBL" id="SOGQ01000077">
    <property type="protein sequence ID" value="TFC95569.1"/>
    <property type="molecule type" value="Genomic_DNA"/>
</dbReference>
<gene>
    <name evidence="9" type="ORF">E3T28_13880</name>
</gene>
<keyword evidence="4" id="KW-0125">Carotenoid biosynthesis</keyword>
<evidence type="ECO:0000313" key="10">
    <source>
        <dbReference type="Proteomes" id="UP000297853"/>
    </source>
</evidence>
<dbReference type="NCBIfam" id="TIGR03462">
    <property type="entry name" value="CarR_dom_SF"/>
    <property type="match status" value="1"/>
</dbReference>
<keyword evidence="3 8" id="KW-0812">Transmembrane</keyword>
<dbReference type="InterPro" id="IPR017825">
    <property type="entry name" value="Lycopene_cyclase_dom"/>
</dbReference>
<evidence type="ECO:0000256" key="5">
    <source>
        <dbReference type="ARBA" id="ARBA00022989"/>
    </source>
</evidence>
<feature type="transmembrane region" description="Helical" evidence="8">
    <location>
        <begin position="80"/>
        <end position="101"/>
    </location>
</feature>
<proteinExistence type="predicted"/>
<comment type="pathway">
    <text evidence="2">Carotenoid biosynthesis.</text>
</comment>
<feature type="transmembrane region" description="Helical" evidence="8">
    <location>
        <begin position="35"/>
        <end position="60"/>
    </location>
</feature>
<keyword evidence="6 8" id="KW-0472">Membrane</keyword>
<sequence>MTFAYLLTLLMSLGAMVLLDHRFRLFFWRSPGRAAVVLGAGLVYFLVWDLFGIGLGIFYRGETTLMTGLVLAPELPVEEFFFLTFLCYLTMNAVQGAHLLLATRAARAGRAGLDDGSDG</sequence>
<dbReference type="Proteomes" id="UP000297853">
    <property type="component" value="Unassembled WGS sequence"/>
</dbReference>
<comment type="subcellular location">
    <subcellularLocation>
        <location evidence="1">Membrane</location>
        <topology evidence="1">Multi-pass membrane protein</topology>
    </subcellularLocation>
</comment>
<evidence type="ECO:0000256" key="6">
    <source>
        <dbReference type="ARBA" id="ARBA00023136"/>
    </source>
</evidence>
<evidence type="ECO:0000256" key="8">
    <source>
        <dbReference type="SAM" id="Phobius"/>
    </source>
</evidence>
<evidence type="ECO:0000256" key="4">
    <source>
        <dbReference type="ARBA" id="ARBA00022746"/>
    </source>
</evidence>
<feature type="transmembrane region" description="Helical" evidence="8">
    <location>
        <begin position="6"/>
        <end position="23"/>
    </location>
</feature>
<organism evidence="9 10">
    <name type="scientific">Cryobacterium sinapicolor</name>
    <dbReference type="NCBI Taxonomy" id="1259236"/>
    <lineage>
        <taxon>Bacteria</taxon>
        <taxon>Bacillati</taxon>
        <taxon>Actinomycetota</taxon>
        <taxon>Actinomycetes</taxon>
        <taxon>Micrococcales</taxon>
        <taxon>Microbacteriaceae</taxon>
        <taxon>Cryobacterium</taxon>
    </lineage>
</organism>
<evidence type="ECO:0000256" key="1">
    <source>
        <dbReference type="ARBA" id="ARBA00004141"/>
    </source>
</evidence>
<evidence type="ECO:0000256" key="3">
    <source>
        <dbReference type="ARBA" id="ARBA00022692"/>
    </source>
</evidence>
<comment type="caution">
    <text evidence="9">The sequence shown here is derived from an EMBL/GenBank/DDBJ whole genome shotgun (WGS) entry which is preliminary data.</text>
</comment>
<dbReference type="RefSeq" id="WP_134432367.1">
    <property type="nucleotide sequence ID" value="NZ_SOGQ01000077.1"/>
</dbReference>
<name>A0ABY2IVD6_9MICO</name>
<evidence type="ECO:0000313" key="9">
    <source>
        <dbReference type="EMBL" id="TFC95569.1"/>
    </source>
</evidence>
<keyword evidence="10" id="KW-1185">Reference proteome</keyword>
<protein>
    <submittedName>
        <fullName evidence="9">Lycopene cyclase domain-containing protein</fullName>
    </submittedName>
</protein>
<evidence type="ECO:0000256" key="7">
    <source>
        <dbReference type="ARBA" id="ARBA00023235"/>
    </source>
</evidence>
<keyword evidence="5 8" id="KW-1133">Transmembrane helix</keyword>
<keyword evidence="7" id="KW-0413">Isomerase</keyword>
<evidence type="ECO:0000256" key="2">
    <source>
        <dbReference type="ARBA" id="ARBA00004829"/>
    </source>
</evidence>
<reference evidence="9 10" key="1">
    <citation type="submission" date="2019-03" db="EMBL/GenBank/DDBJ databases">
        <title>Genomics of glacier-inhabiting Cryobacterium strains.</title>
        <authorList>
            <person name="Liu Q."/>
            <person name="Xin Y.-H."/>
        </authorList>
    </citation>
    <scope>NUCLEOTIDE SEQUENCE [LARGE SCALE GENOMIC DNA]</scope>
    <source>
        <strain evidence="9 10">TMT1-23-1</strain>
    </source>
</reference>